<dbReference type="EMBL" id="MU394327">
    <property type="protein sequence ID" value="KAI6085293.1"/>
    <property type="molecule type" value="Genomic_DNA"/>
</dbReference>
<accession>A0ACC0CY35</accession>
<gene>
    <name evidence="1" type="ORF">F4821DRAFT_241196</name>
</gene>
<reference evidence="1 2" key="1">
    <citation type="journal article" date="2022" name="New Phytol.">
        <title>Ecological generalism drives hyperdiversity of secondary metabolite gene clusters in xylarialean endophytes.</title>
        <authorList>
            <person name="Franco M.E.E."/>
            <person name="Wisecaver J.H."/>
            <person name="Arnold A.E."/>
            <person name="Ju Y.M."/>
            <person name="Slot J.C."/>
            <person name="Ahrendt S."/>
            <person name="Moore L.P."/>
            <person name="Eastman K.E."/>
            <person name="Scott K."/>
            <person name="Konkel Z."/>
            <person name="Mondo S.J."/>
            <person name="Kuo A."/>
            <person name="Hayes R.D."/>
            <person name="Haridas S."/>
            <person name="Andreopoulos B."/>
            <person name="Riley R."/>
            <person name="LaButti K."/>
            <person name="Pangilinan J."/>
            <person name="Lipzen A."/>
            <person name="Amirebrahimi M."/>
            <person name="Yan J."/>
            <person name="Adam C."/>
            <person name="Keymanesh K."/>
            <person name="Ng V."/>
            <person name="Louie K."/>
            <person name="Northen T."/>
            <person name="Drula E."/>
            <person name="Henrissat B."/>
            <person name="Hsieh H.M."/>
            <person name="Youens-Clark K."/>
            <person name="Lutzoni F."/>
            <person name="Miadlikowska J."/>
            <person name="Eastwood D.C."/>
            <person name="Hamelin R.C."/>
            <person name="Grigoriev I.V."/>
            <person name="U'Ren J.M."/>
        </authorList>
    </citation>
    <scope>NUCLEOTIDE SEQUENCE [LARGE SCALE GENOMIC DNA]</scope>
    <source>
        <strain evidence="1 2">ER1909</strain>
    </source>
</reference>
<sequence length="437" mass="47475">MLTESYFVSVTGQPLANNTAVAKDVGIYEHTLHPSHSTTNTFKKSSASRNGLAVSDTHIFAAQEEKATVHVYSRAKGNQEASITFPERIQSVVLQDDVLFLGSQEGRLIIWEICTGRQVTTPACHVQAVTCIAATPYHLLTGSDDSNVHVWSIPRLLELDSTIEHEPLETLSNHRAAITSLVVGQSVNLDTNICVSGSKDKSCIVWNYQLGIPLRTLLFPSFPLCLALDPCARAIYASSEDGSLYAIDLFAEKALLGPQSAEESSTAVQVSSAFGATPRDAGPASCMALNYDGTVLISGHPQGQVLRWDLSSRADSTELTSLNASVTNIAFVSPLPTPRPTKPVAVVRPFLGSRTYNFTSQLDSDLVEETRFDKTLKSRGVPNDVLEQAILAFQAPAQDDQGLSSKEVEELWEVINEQRTLQRKTLQRYIEAKTGGA</sequence>
<protein>
    <submittedName>
        <fullName evidence="1">Ribosomal assembly complex component Ipi3</fullName>
    </submittedName>
</protein>
<keyword evidence="2" id="KW-1185">Reference proteome</keyword>
<name>A0ACC0CY35_9PEZI</name>
<proteinExistence type="predicted"/>
<dbReference type="Proteomes" id="UP001497680">
    <property type="component" value="Unassembled WGS sequence"/>
</dbReference>
<comment type="caution">
    <text evidence="1">The sequence shown here is derived from an EMBL/GenBank/DDBJ whole genome shotgun (WGS) entry which is preliminary data.</text>
</comment>
<evidence type="ECO:0000313" key="2">
    <source>
        <dbReference type="Proteomes" id="UP001497680"/>
    </source>
</evidence>
<organism evidence="1 2">
    <name type="scientific">Hypoxylon rubiginosum</name>
    <dbReference type="NCBI Taxonomy" id="110542"/>
    <lineage>
        <taxon>Eukaryota</taxon>
        <taxon>Fungi</taxon>
        <taxon>Dikarya</taxon>
        <taxon>Ascomycota</taxon>
        <taxon>Pezizomycotina</taxon>
        <taxon>Sordariomycetes</taxon>
        <taxon>Xylariomycetidae</taxon>
        <taxon>Xylariales</taxon>
        <taxon>Hypoxylaceae</taxon>
        <taxon>Hypoxylon</taxon>
    </lineage>
</organism>
<evidence type="ECO:0000313" key="1">
    <source>
        <dbReference type="EMBL" id="KAI6085293.1"/>
    </source>
</evidence>